<accession>A0A1G1YK07</accession>
<evidence type="ECO:0000313" key="1">
    <source>
        <dbReference type="EMBL" id="OGY52639.1"/>
    </source>
</evidence>
<reference evidence="1 2" key="1">
    <citation type="journal article" date="2016" name="Nat. Commun.">
        <title>Thousands of microbial genomes shed light on interconnected biogeochemical processes in an aquifer system.</title>
        <authorList>
            <person name="Anantharaman K."/>
            <person name="Brown C.T."/>
            <person name="Hug L.A."/>
            <person name="Sharon I."/>
            <person name="Castelle C.J."/>
            <person name="Probst A.J."/>
            <person name="Thomas B.C."/>
            <person name="Singh A."/>
            <person name="Wilkins M.J."/>
            <person name="Karaoz U."/>
            <person name="Brodie E.L."/>
            <person name="Williams K.H."/>
            <person name="Hubbard S.S."/>
            <person name="Banfield J.F."/>
        </authorList>
    </citation>
    <scope>NUCLEOTIDE SEQUENCE [LARGE SCALE GENOMIC DNA]</scope>
</reference>
<gene>
    <name evidence="1" type="ORF">A3A02_03900</name>
</gene>
<evidence type="ECO:0000313" key="2">
    <source>
        <dbReference type="Proteomes" id="UP000177376"/>
    </source>
</evidence>
<name>A0A1G1YK07_9BACT</name>
<proteinExistence type="predicted"/>
<dbReference type="AlphaFoldDB" id="A0A1G1YK07"/>
<dbReference type="EMBL" id="MHIM01000013">
    <property type="protein sequence ID" value="OGY52639.1"/>
    <property type="molecule type" value="Genomic_DNA"/>
</dbReference>
<protein>
    <submittedName>
        <fullName evidence="1">Uncharacterized protein</fullName>
    </submittedName>
</protein>
<organism evidence="1 2">
    <name type="scientific">Candidatus Buchananbacteria bacterium RIFCSPLOWO2_01_FULL_39_33</name>
    <dbReference type="NCBI Taxonomy" id="1797543"/>
    <lineage>
        <taxon>Bacteria</taxon>
        <taxon>Candidatus Buchananiibacteriota</taxon>
    </lineage>
</organism>
<dbReference type="Proteomes" id="UP000177376">
    <property type="component" value="Unassembled WGS sequence"/>
</dbReference>
<sequence>MEYRICFTRLAGDKSEPMTKEFFANSDQEALRAYQEFCCKAKDSHGKFYSNDFPEGLFRIDQREVLTRIPERA</sequence>
<comment type="caution">
    <text evidence="1">The sequence shown here is derived from an EMBL/GenBank/DDBJ whole genome shotgun (WGS) entry which is preliminary data.</text>
</comment>